<keyword evidence="8" id="KW-1185">Reference proteome</keyword>
<keyword evidence="2 4" id="KW-0378">Hydrolase</keyword>
<feature type="compositionally biased region" description="Low complexity" evidence="5">
    <location>
        <begin position="1"/>
        <end position="28"/>
    </location>
</feature>
<evidence type="ECO:0000313" key="7">
    <source>
        <dbReference type="EMBL" id="GIE25121.1"/>
    </source>
</evidence>
<dbReference type="Proteomes" id="UP000603200">
    <property type="component" value="Unassembled WGS sequence"/>
</dbReference>
<feature type="active site" description="Proton donor" evidence="4">
    <location>
        <position position="143"/>
    </location>
</feature>
<evidence type="ECO:0000259" key="6">
    <source>
        <dbReference type="PROSITE" id="PS51764"/>
    </source>
</evidence>
<dbReference type="PANTHER" id="PTHR40079">
    <property type="entry name" value="MANNAN ENDO-1,4-BETA-MANNOSIDASE E-RELATED"/>
    <property type="match status" value="1"/>
</dbReference>
<name>A0ABQ4A2Q1_9ACTN</name>
<dbReference type="PANTHER" id="PTHR40079:SF4">
    <property type="entry name" value="GH26 DOMAIN-CONTAINING PROTEIN-RELATED"/>
    <property type="match status" value="1"/>
</dbReference>
<evidence type="ECO:0000256" key="1">
    <source>
        <dbReference type="ARBA" id="ARBA00007754"/>
    </source>
</evidence>
<feature type="active site" description="Nucleophile" evidence="4">
    <location>
        <position position="247"/>
    </location>
</feature>
<evidence type="ECO:0000256" key="5">
    <source>
        <dbReference type="SAM" id="MobiDB-lite"/>
    </source>
</evidence>
<proteinExistence type="inferred from homology"/>
<comment type="caution">
    <text evidence="7">The sequence shown here is derived from an EMBL/GenBank/DDBJ whole genome shotgun (WGS) entry which is preliminary data.</text>
</comment>
<dbReference type="Pfam" id="PF02156">
    <property type="entry name" value="Glyco_hydro_26"/>
    <property type="match status" value="1"/>
</dbReference>
<dbReference type="Gene3D" id="3.20.20.80">
    <property type="entry name" value="Glycosidases"/>
    <property type="match status" value="1"/>
</dbReference>
<dbReference type="InterPro" id="IPR017853">
    <property type="entry name" value="GH"/>
</dbReference>
<dbReference type="InterPro" id="IPR000805">
    <property type="entry name" value="Glyco_hydro_26"/>
</dbReference>
<evidence type="ECO:0000256" key="4">
    <source>
        <dbReference type="PROSITE-ProRule" id="PRU01100"/>
    </source>
</evidence>
<feature type="domain" description="GH26" evidence="6">
    <location>
        <begin position="1"/>
        <end position="303"/>
    </location>
</feature>
<evidence type="ECO:0000313" key="8">
    <source>
        <dbReference type="Proteomes" id="UP000603200"/>
    </source>
</evidence>
<accession>A0ABQ4A2Q1</accession>
<gene>
    <name evidence="7" type="ORF">Ahu01nite_082230</name>
</gene>
<sequence length="314" mass="34039">MSSLGPAATVTASPSASASASATASKNAKVARDTGRGGPVSPATGKVMLGAYLSLSGRSASESLALRRSQLGRDQRIVHQFWAWDEAMPRTRSNVPSSSTLMISWHGVAWNKINGGASDKLIAAAARNLAAQGKPLLVRWAWEMNGDWFEWGGASNGKNADGYVSAWRRIHGIFADEGADNVSWVWSPNWNSSPGDAWNKMQRYYPGDDYVDWVGVSGYNFYKESPATLFNPIVNAYGAKKPIIVTETAAIDFGGTTKADWTDDLAAYARRTPELSAIVWFDTDTHNDTNFRIDSTTASLAAYRRMAANSHFQG</sequence>
<dbReference type="EMBL" id="BOMN01000115">
    <property type="protein sequence ID" value="GIE25121.1"/>
    <property type="molecule type" value="Genomic_DNA"/>
</dbReference>
<comment type="similarity">
    <text evidence="1 4">Belongs to the glycosyl hydrolase 26 family.</text>
</comment>
<feature type="region of interest" description="Disordered" evidence="5">
    <location>
        <begin position="1"/>
        <end position="42"/>
    </location>
</feature>
<reference evidence="7 8" key="1">
    <citation type="submission" date="2021-01" db="EMBL/GenBank/DDBJ databases">
        <title>Whole genome shotgun sequence of Actinoplanes humidus NBRC 14915.</title>
        <authorList>
            <person name="Komaki H."/>
            <person name="Tamura T."/>
        </authorList>
    </citation>
    <scope>NUCLEOTIDE SEQUENCE [LARGE SCALE GENOMIC DNA]</scope>
    <source>
        <strain evidence="7 8">NBRC 14915</strain>
    </source>
</reference>
<dbReference type="SUPFAM" id="SSF51445">
    <property type="entry name" value="(Trans)glycosidases"/>
    <property type="match status" value="1"/>
</dbReference>
<protein>
    <recommendedName>
        <fullName evidence="6">GH26 domain-containing protein</fullName>
    </recommendedName>
</protein>
<evidence type="ECO:0000256" key="3">
    <source>
        <dbReference type="ARBA" id="ARBA00023295"/>
    </source>
</evidence>
<evidence type="ECO:0000256" key="2">
    <source>
        <dbReference type="ARBA" id="ARBA00022801"/>
    </source>
</evidence>
<dbReference type="PROSITE" id="PS51764">
    <property type="entry name" value="GH26"/>
    <property type="match status" value="1"/>
</dbReference>
<dbReference type="InterPro" id="IPR022790">
    <property type="entry name" value="GH26_dom"/>
</dbReference>
<organism evidence="7 8">
    <name type="scientific">Winogradskya humida</name>
    <dbReference type="NCBI Taxonomy" id="113566"/>
    <lineage>
        <taxon>Bacteria</taxon>
        <taxon>Bacillati</taxon>
        <taxon>Actinomycetota</taxon>
        <taxon>Actinomycetes</taxon>
        <taxon>Micromonosporales</taxon>
        <taxon>Micromonosporaceae</taxon>
        <taxon>Winogradskya</taxon>
    </lineage>
</organism>
<keyword evidence="3 4" id="KW-0326">Glycosidase</keyword>